<dbReference type="GeneID" id="20642840"/>
<proteinExistence type="predicted"/>
<feature type="compositionally biased region" description="Low complexity" evidence="1">
    <location>
        <begin position="71"/>
        <end position="81"/>
    </location>
</feature>
<reference evidence="2 3" key="1">
    <citation type="journal article" date="2006" name="Science">
        <title>Phytophthora genome sequences uncover evolutionary origins and mechanisms of pathogenesis.</title>
        <authorList>
            <person name="Tyler B.M."/>
            <person name="Tripathy S."/>
            <person name="Zhang X."/>
            <person name="Dehal P."/>
            <person name="Jiang R.H."/>
            <person name="Aerts A."/>
            <person name="Arredondo F.D."/>
            <person name="Baxter L."/>
            <person name="Bensasson D."/>
            <person name="Beynon J.L."/>
            <person name="Chapman J."/>
            <person name="Damasceno C.M."/>
            <person name="Dorrance A.E."/>
            <person name="Dou D."/>
            <person name="Dickerman A.W."/>
            <person name="Dubchak I.L."/>
            <person name="Garbelotto M."/>
            <person name="Gijzen M."/>
            <person name="Gordon S.G."/>
            <person name="Govers F."/>
            <person name="Grunwald N.J."/>
            <person name="Huang W."/>
            <person name="Ivors K.L."/>
            <person name="Jones R.W."/>
            <person name="Kamoun S."/>
            <person name="Krampis K."/>
            <person name="Lamour K.H."/>
            <person name="Lee M.K."/>
            <person name="McDonald W.H."/>
            <person name="Medina M."/>
            <person name="Meijer H.J."/>
            <person name="Nordberg E.K."/>
            <person name="Maclean D.J."/>
            <person name="Ospina-Giraldo M.D."/>
            <person name="Morris P.F."/>
            <person name="Phuntumart V."/>
            <person name="Putnam N.H."/>
            <person name="Rash S."/>
            <person name="Rose J.K."/>
            <person name="Sakihama Y."/>
            <person name="Salamov A.A."/>
            <person name="Savidor A."/>
            <person name="Scheuring C.F."/>
            <person name="Smith B.M."/>
            <person name="Sobral B.W."/>
            <person name="Terry A."/>
            <person name="Torto-Alalibo T.A."/>
            <person name="Win J."/>
            <person name="Xu Z."/>
            <person name="Zhang H."/>
            <person name="Grigoriev I.V."/>
            <person name="Rokhsar D.S."/>
            <person name="Boore J.L."/>
        </authorList>
    </citation>
    <scope>NUCLEOTIDE SEQUENCE [LARGE SCALE GENOMIC DNA]</scope>
    <source>
        <strain evidence="2 3">P6497</strain>
    </source>
</reference>
<dbReference type="AlphaFoldDB" id="G5AD32"/>
<organism evidence="2 3">
    <name type="scientific">Phytophthora sojae (strain P6497)</name>
    <name type="common">Soybean stem and root rot agent</name>
    <name type="synonym">Phytophthora megasperma f. sp. glycines</name>
    <dbReference type="NCBI Taxonomy" id="1094619"/>
    <lineage>
        <taxon>Eukaryota</taxon>
        <taxon>Sar</taxon>
        <taxon>Stramenopiles</taxon>
        <taxon>Oomycota</taxon>
        <taxon>Peronosporomycetes</taxon>
        <taxon>Peronosporales</taxon>
        <taxon>Peronosporaceae</taxon>
        <taxon>Phytophthora</taxon>
    </lineage>
</organism>
<dbReference type="Proteomes" id="UP000002640">
    <property type="component" value="Unassembled WGS sequence"/>
</dbReference>
<evidence type="ECO:0000313" key="2">
    <source>
        <dbReference type="EMBL" id="EGZ06086.1"/>
    </source>
</evidence>
<protein>
    <submittedName>
        <fullName evidence="2">Uncharacterized protein</fullName>
    </submittedName>
</protein>
<name>G5AD32_PHYSP</name>
<dbReference type="OMA" id="VQWDNGK"/>
<accession>G5AD32</accession>
<evidence type="ECO:0000313" key="3">
    <source>
        <dbReference type="Proteomes" id="UP000002640"/>
    </source>
</evidence>
<sequence>MKATTDLQGVILAIDTSKRQPWYDVQWDNGKVDRVSARSIGAVPATRSQRSLPQASPPPESMTELLLSTAGADGVDVSSESSESEASDDEEAGEEELADGNTGSVAVVSRISDDGKVLAHNRSWEFCSSVLVEQAND</sequence>
<feature type="compositionally biased region" description="Acidic residues" evidence="1">
    <location>
        <begin position="82"/>
        <end position="98"/>
    </location>
</feature>
<dbReference type="RefSeq" id="XP_009537983.1">
    <property type="nucleotide sequence ID" value="XM_009539688.1"/>
</dbReference>
<gene>
    <name evidence="2" type="ORF">PHYSODRAFT_307157</name>
</gene>
<dbReference type="EMBL" id="JH159164">
    <property type="protein sequence ID" value="EGZ06086.1"/>
    <property type="molecule type" value="Genomic_DNA"/>
</dbReference>
<keyword evidence="3" id="KW-1185">Reference proteome</keyword>
<feature type="region of interest" description="Disordered" evidence="1">
    <location>
        <begin position="38"/>
        <end position="105"/>
    </location>
</feature>
<dbReference type="KEGG" id="psoj:PHYSODRAFT_307157"/>
<dbReference type="InParanoid" id="G5AD32"/>
<evidence type="ECO:0000256" key="1">
    <source>
        <dbReference type="SAM" id="MobiDB-lite"/>
    </source>
</evidence>